<sequence>MPVDTERQSFKLIKKNTTELIRELRAKENVKTQTSLNKLFQTQNGTIKICTTLHRNCWIPCQINSIWHFIRSLIQLSQKHPHHRLFSGLTRIMVSMFNSIIPWRNSNNGDDDEKA</sequence>
<evidence type="ECO:0000313" key="2">
    <source>
        <dbReference type="WBParaSite" id="GPLIN_000126100"/>
    </source>
</evidence>
<protein>
    <submittedName>
        <fullName evidence="2">Uncharacterized protein</fullName>
    </submittedName>
</protein>
<accession>A0A183BKY0</accession>
<name>A0A183BKY0_GLOPA</name>
<organism evidence="1 2">
    <name type="scientific">Globodera pallida</name>
    <name type="common">Potato cyst nematode worm</name>
    <name type="synonym">Heterodera pallida</name>
    <dbReference type="NCBI Taxonomy" id="36090"/>
    <lineage>
        <taxon>Eukaryota</taxon>
        <taxon>Metazoa</taxon>
        <taxon>Ecdysozoa</taxon>
        <taxon>Nematoda</taxon>
        <taxon>Chromadorea</taxon>
        <taxon>Rhabditida</taxon>
        <taxon>Tylenchina</taxon>
        <taxon>Tylenchomorpha</taxon>
        <taxon>Tylenchoidea</taxon>
        <taxon>Heteroderidae</taxon>
        <taxon>Heteroderinae</taxon>
        <taxon>Globodera</taxon>
    </lineage>
</organism>
<dbReference type="WBParaSite" id="GPLIN_000126100">
    <property type="protein sequence ID" value="GPLIN_000126100"/>
    <property type="gene ID" value="GPLIN_000126100"/>
</dbReference>
<reference evidence="1" key="1">
    <citation type="submission" date="2014-05" db="EMBL/GenBank/DDBJ databases">
        <title>The genome and life-stage specific transcriptomes of Globodera pallida elucidate key aspects of plant parasitism by a cyst nematode.</title>
        <authorList>
            <person name="Cotton J.A."/>
            <person name="Lilley C.J."/>
            <person name="Jones L.M."/>
            <person name="Kikuchi T."/>
            <person name="Reid A.J."/>
            <person name="Thorpe P."/>
            <person name="Tsai I.J."/>
            <person name="Beasley H."/>
            <person name="Blok V."/>
            <person name="Cock P.J.A."/>
            <person name="Van den Akker S.E."/>
            <person name="Holroyd N."/>
            <person name="Hunt M."/>
            <person name="Mantelin S."/>
            <person name="Naghra H."/>
            <person name="Pain A."/>
            <person name="Palomares-Rius J.E."/>
            <person name="Zarowiecki M."/>
            <person name="Berriman M."/>
            <person name="Jones J.T."/>
            <person name="Urwin P.E."/>
        </authorList>
    </citation>
    <scope>NUCLEOTIDE SEQUENCE [LARGE SCALE GENOMIC DNA]</scope>
    <source>
        <strain evidence="1">Lindley</strain>
    </source>
</reference>
<keyword evidence="1" id="KW-1185">Reference proteome</keyword>
<proteinExistence type="predicted"/>
<evidence type="ECO:0000313" key="1">
    <source>
        <dbReference type="Proteomes" id="UP000050741"/>
    </source>
</evidence>
<reference evidence="2" key="2">
    <citation type="submission" date="2016-06" db="UniProtKB">
        <authorList>
            <consortium name="WormBaseParasite"/>
        </authorList>
    </citation>
    <scope>IDENTIFICATION</scope>
</reference>
<dbReference type="Proteomes" id="UP000050741">
    <property type="component" value="Unassembled WGS sequence"/>
</dbReference>
<dbReference type="AlphaFoldDB" id="A0A183BKY0"/>